<organism evidence="1 2">
    <name type="scientific">Protopolystoma xenopodis</name>
    <dbReference type="NCBI Taxonomy" id="117903"/>
    <lineage>
        <taxon>Eukaryota</taxon>
        <taxon>Metazoa</taxon>
        <taxon>Spiralia</taxon>
        <taxon>Lophotrochozoa</taxon>
        <taxon>Platyhelminthes</taxon>
        <taxon>Monogenea</taxon>
        <taxon>Polyopisthocotylea</taxon>
        <taxon>Polystomatidea</taxon>
        <taxon>Polystomatidae</taxon>
        <taxon>Protopolystoma</taxon>
    </lineage>
</organism>
<dbReference type="AlphaFoldDB" id="A0A3S5A2L8"/>
<dbReference type="Proteomes" id="UP000784294">
    <property type="component" value="Unassembled WGS sequence"/>
</dbReference>
<reference evidence="1" key="1">
    <citation type="submission" date="2018-11" db="EMBL/GenBank/DDBJ databases">
        <authorList>
            <consortium name="Pathogen Informatics"/>
        </authorList>
    </citation>
    <scope>NUCLEOTIDE SEQUENCE</scope>
</reference>
<keyword evidence="2" id="KW-1185">Reference proteome</keyword>
<sequence>MRLNAVPSADVSVAGKWTNNSSEQAVGSGQLNWACKEGKPERRITGRMAFCRLNSDGIRVASTLSFSADKLRLDPSES</sequence>
<dbReference type="EMBL" id="CAAALY010017566">
    <property type="protein sequence ID" value="VEL13366.1"/>
    <property type="molecule type" value="Genomic_DNA"/>
</dbReference>
<proteinExistence type="predicted"/>
<name>A0A3S5A2L8_9PLAT</name>
<gene>
    <name evidence="1" type="ORF">PXEA_LOCUS6806</name>
</gene>
<evidence type="ECO:0000313" key="2">
    <source>
        <dbReference type="Proteomes" id="UP000784294"/>
    </source>
</evidence>
<comment type="caution">
    <text evidence="1">The sequence shown here is derived from an EMBL/GenBank/DDBJ whole genome shotgun (WGS) entry which is preliminary data.</text>
</comment>
<protein>
    <submittedName>
        <fullName evidence="1">Uncharacterized protein</fullName>
    </submittedName>
</protein>
<accession>A0A3S5A2L8</accession>
<evidence type="ECO:0000313" key="1">
    <source>
        <dbReference type="EMBL" id="VEL13366.1"/>
    </source>
</evidence>